<feature type="compositionally biased region" description="Low complexity" evidence="1">
    <location>
        <begin position="82"/>
        <end position="94"/>
    </location>
</feature>
<dbReference type="AlphaFoldDB" id="A0A6A6Q537"/>
<organism evidence="3 4">
    <name type="scientific">Neohortaea acidophila</name>
    <dbReference type="NCBI Taxonomy" id="245834"/>
    <lineage>
        <taxon>Eukaryota</taxon>
        <taxon>Fungi</taxon>
        <taxon>Dikarya</taxon>
        <taxon>Ascomycota</taxon>
        <taxon>Pezizomycotina</taxon>
        <taxon>Dothideomycetes</taxon>
        <taxon>Dothideomycetidae</taxon>
        <taxon>Mycosphaerellales</taxon>
        <taxon>Teratosphaeriaceae</taxon>
        <taxon>Neohortaea</taxon>
    </lineage>
</organism>
<reference evidence="3" key="1">
    <citation type="journal article" date="2020" name="Stud. Mycol.">
        <title>101 Dothideomycetes genomes: a test case for predicting lifestyles and emergence of pathogens.</title>
        <authorList>
            <person name="Haridas S."/>
            <person name="Albert R."/>
            <person name="Binder M."/>
            <person name="Bloem J."/>
            <person name="Labutti K."/>
            <person name="Salamov A."/>
            <person name="Andreopoulos B."/>
            <person name="Baker S."/>
            <person name="Barry K."/>
            <person name="Bills G."/>
            <person name="Bluhm B."/>
            <person name="Cannon C."/>
            <person name="Castanera R."/>
            <person name="Culley D."/>
            <person name="Daum C."/>
            <person name="Ezra D."/>
            <person name="Gonzalez J."/>
            <person name="Henrissat B."/>
            <person name="Kuo A."/>
            <person name="Liang C."/>
            <person name="Lipzen A."/>
            <person name="Lutzoni F."/>
            <person name="Magnuson J."/>
            <person name="Mondo S."/>
            <person name="Nolan M."/>
            <person name="Ohm R."/>
            <person name="Pangilinan J."/>
            <person name="Park H.-J."/>
            <person name="Ramirez L."/>
            <person name="Alfaro M."/>
            <person name="Sun H."/>
            <person name="Tritt A."/>
            <person name="Yoshinaga Y."/>
            <person name="Zwiers L.-H."/>
            <person name="Turgeon B."/>
            <person name="Goodwin S."/>
            <person name="Spatafora J."/>
            <person name="Crous P."/>
            <person name="Grigoriev I."/>
        </authorList>
    </citation>
    <scope>NUCLEOTIDE SEQUENCE</scope>
    <source>
        <strain evidence="3">CBS 113389</strain>
    </source>
</reference>
<evidence type="ECO:0000256" key="2">
    <source>
        <dbReference type="SAM" id="Phobius"/>
    </source>
</evidence>
<name>A0A6A6Q537_9PEZI</name>
<feature type="region of interest" description="Disordered" evidence="1">
    <location>
        <begin position="115"/>
        <end position="136"/>
    </location>
</feature>
<protein>
    <submittedName>
        <fullName evidence="3">Uncharacterized protein</fullName>
    </submittedName>
</protein>
<dbReference type="Proteomes" id="UP000799767">
    <property type="component" value="Unassembled WGS sequence"/>
</dbReference>
<evidence type="ECO:0000256" key="1">
    <source>
        <dbReference type="SAM" id="MobiDB-lite"/>
    </source>
</evidence>
<sequence length="608" mass="67007">MAAARLIDVDDDNLSIPDDRDFDQESLSELELHDLSQTSGYTEGAFAQSSRAAQVAKALEIAEERSLPPSAPGSPLPWDHTAVSSGAGEASSVAPDSNAAPPCYTAAIASDGAQRAAESSWTETMPQSMSDTGLLSQDRVERGDIYGSPERDLVKELRVVAGQLWRIFTEYVRTVQKTRGRKLGLTKRAIRFIAAALVVVIVLSVSLPFIIPAIIRHQEYLEWERESHPFRDQPAYKRDNHKDHPSTEQCKFDVFSKHEEYTGDTGYSWGYRYREEHEGEPINFNLFDEIDTGLAAEFTEPQISGTVEIISIPYRNPWSTPEITVRSNVATNKPWQIEEYEIAVGMNTFKLRSPRLRKGSTSQPGATERSCLSVWVGVYVPVGFEVGNWTTLLRSLSFADHRNYVFNPDEGIPDAQQVTSGPIKVGNSTVIKSNQGSIELSYWNSPKTTLETRRGAIRGRYTFYDSLSVKTLGGTVDIEVDPLGGAMSRDGSHPLHLTTSTGSGNTNVTVLHPSAQDWTPHFMESTHRTTSGSMQLQYPSAWEGTIDGVSMSNHAEVKGRDVQRNDKALAAPGEIHMIKGRASDWAGTLGRIDLESETGSIDLVIGKV</sequence>
<gene>
    <name evidence="3" type="ORF">BDY17DRAFT_289067</name>
</gene>
<dbReference type="GeneID" id="54473295"/>
<dbReference type="OrthoDB" id="3539644at2759"/>
<evidence type="ECO:0000313" key="4">
    <source>
        <dbReference type="Proteomes" id="UP000799767"/>
    </source>
</evidence>
<dbReference type="RefSeq" id="XP_033594059.1">
    <property type="nucleotide sequence ID" value="XM_033732293.1"/>
</dbReference>
<feature type="transmembrane region" description="Helical" evidence="2">
    <location>
        <begin position="189"/>
        <end position="211"/>
    </location>
</feature>
<proteinExistence type="predicted"/>
<dbReference type="EMBL" id="MU001631">
    <property type="protein sequence ID" value="KAF2487490.1"/>
    <property type="molecule type" value="Genomic_DNA"/>
</dbReference>
<accession>A0A6A6Q537</accession>
<keyword evidence="2" id="KW-0472">Membrane</keyword>
<keyword evidence="4" id="KW-1185">Reference proteome</keyword>
<feature type="compositionally biased region" description="Polar residues" evidence="1">
    <location>
        <begin position="117"/>
        <end position="135"/>
    </location>
</feature>
<keyword evidence="2" id="KW-1133">Transmembrane helix</keyword>
<feature type="region of interest" description="Disordered" evidence="1">
    <location>
        <begin position="65"/>
        <end position="98"/>
    </location>
</feature>
<evidence type="ECO:0000313" key="3">
    <source>
        <dbReference type="EMBL" id="KAF2487490.1"/>
    </source>
</evidence>
<keyword evidence="2" id="KW-0812">Transmembrane</keyword>
<feature type="region of interest" description="Disordered" evidence="1">
    <location>
        <begin position="1"/>
        <end position="21"/>
    </location>
</feature>